<dbReference type="Pfam" id="PF07715">
    <property type="entry name" value="Plug"/>
    <property type="match status" value="1"/>
</dbReference>
<name>A0A1A9L9T2_9FLAO</name>
<dbReference type="PANTHER" id="PTHR30069">
    <property type="entry name" value="TONB-DEPENDENT OUTER MEMBRANE RECEPTOR"/>
    <property type="match status" value="1"/>
</dbReference>
<evidence type="ECO:0000256" key="10">
    <source>
        <dbReference type="PROSITE-ProRule" id="PRU01360"/>
    </source>
</evidence>
<dbReference type="PANTHER" id="PTHR30069:SF29">
    <property type="entry name" value="HEMOGLOBIN AND HEMOGLOBIN-HAPTOGLOBIN-BINDING PROTEIN 1-RELATED"/>
    <property type="match status" value="1"/>
</dbReference>
<keyword evidence="5" id="KW-0732">Signal</keyword>
<dbReference type="Gene3D" id="2.170.130.10">
    <property type="entry name" value="TonB-dependent receptor, plug domain"/>
    <property type="match status" value="1"/>
</dbReference>
<protein>
    <submittedName>
        <fullName evidence="14">TonB-dependent receptor</fullName>
    </submittedName>
</protein>
<keyword evidence="15" id="KW-1185">Reference proteome</keyword>
<proteinExistence type="inferred from homology"/>
<sequence length="801" mass="89608">MKKIFILWFLLGFMGISYGQTITIKEQETNNPIELVTLSSATSKVYATTNSKGQADISTFKDVEKIEIRSLGYKTIIKSYAELEAEGFVITLETSNLNLDEVVISGSRWRQSSDDIPSKIISISAKEVALQNPQTAADLLSVSGKVFVQKSQQGGGSPMIRGFATNRLLYSVDGVRMNTAIFRSGNLQNVINLDPFAIENTEVLFGPGSVIYGSDAIGGVMSFQTLTPQLSLTDDAFISGKANVRYSSANNEKTGHFDVNLGFKKWAFVTSITSWDYDNLRQGSHGPDDYIKDYYVERQDSTDVIISQKDKLLQIPSAYSQINIMQKIRFQPNENWDFQYGFHFSETSPYGRYDRHNRVRNGTARYAEWDYGPQIWMMNNLSLNYNAGNSIFDQMSLRLAHQWFEESRIDRAFNKTERNTQSEEVGAYSANLDFIKTIGEKNTFFYGVEYVLNDVNSEGELTDISTGLSEIGPARYPQSKWQSMAVYVTDEFKVSNQFTLSAGARYNHILLDAEFDTTFYPFPFTEASLSNGALTGSIGGVYRPNDSWVISANLGTAFRSPNVDDLGKVFDSEPGSVVVPNPDLKPEYAYNADLGIAKVFGDVVKVDITGYYTHLKDALVRRDFKLNGLDSIVYQGELSQVQAIQNAAIAKVYGVQAGVEVKLPKGFGFSTDVNFQKGEEELDNGETSPSRHAAPFFGVSRLNYKANKLQMEVNLAYQGKRDFEDLPEEEKEKTEFYALDENGNAFAPSWYTLNFKALYKLTDTFDVSGGIENLTDQRYRPYSSGISGAGRNFILSLTAHF</sequence>
<dbReference type="PROSITE" id="PS52016">
    <property type="entry name" value="TONB_DEPENDENT_REC_3"/>
    <property type="match status" value="1"/>
</dbReference>
<dbReference type="AlphaFoldDB" id="A0A1A9L9T2"/>
<evidence type="ECO:0000259" key="13">
    <source>
        <dbReference type="Pfam" id="PF07715"/>
    </source>
</evidence>
<dbReference type="CDD" id="cd01347">
    <property type="entry name" value="ligand_gated_channel"/>
    <property type="match status" value="1"/>
</dbReference>
<comment type="caution">
    <text evidence="14">The sequence shown here is derived from an EMBL/GenBank/DDBJ whole genome shotgun (WGS) entry which is preliminary data.</text>
</comment>
<gene>
    <name evidence="14" type="ORF">A7A78_07785</name>
</gene>
<dbReference type="RefSeq" id="WP_068763134.1">
    <property type="nucleotide sequence ID" value="NZ_LXIE01000050.1"/>
</dbReference>
<evidence type="ECO:0000256" key="3">
    <source>
        <dbReference type="ARBA" id="ARBA00022452"/>
    </source>
</evidence>
<keyword evidence="2 10" id="KW-0813">Transport</keyword>
<dbReference type="InterPro" id="IPR037066">
    <property type="entry name" value="Plug_dom_sf"/>
</dbReference>
<evidence type="ECO:0000259" key="12">
    <source>
        <dbReference type="Pfam" id="PF00593"/>
    </source>
</evidence>
<dbReference type="GO" id="GO:0044718">
    <property type="term" value="P:siderophore transmembrane transport"/>
    <property type="evidence" value="ECO:0007669"/>
    <property type="project" value="TreeGrafter"/>
</dbReference>
<evidence type="ECO:0000313" key="14">
    <source>
        <dbReference type="EMBL" id="OAD90109.1"/>
    </source>
</evidence>
<keyword evidence="9 10" id="KW-0998">Cell outer membrane</keyword>
<organism evidence="14 15">
    <name type="scientific">Aequorivita soesokkakensis</name>
    <dbReference type="NCBI Taxonomy" id="1385699"/>
    <lineage>
        <taxon>Bacteria</taxon>
        <taxon>Pseudomonadati</taxon>
        <taxon>Bacteroidota</taxon>
        <taxon>Flavobacteriia</taxon>
        <taxon>Flavobacteriales</taxon>
        <taxon>Flavobacteriaceae</taxon>
        <taxon>Aequorivita</taxon>
    </lineage>
</organism>
<evidence type="ECO:0000256" key="11">
    <source>
        <dbReference type="RuleBase" id="RU003357"/>
    </source>
</evidence>
<evidence type="ECO:0000256" key="6">
    <source>
        <dbReference type="ARBA" id="ARBA00023077"/>
    </source>
</evidence>
<dbReference type="InterPro" id="IPR000531">
    <property type="entry name" value="Beta-barrel_TonB"/>
</dbReference>
<evidence type="ECO:0000256" key="1">
    <source>
        <dbReference type="ARBA" id="ARBA00004571"/>
    </source>
</evidence>
<dbReference type="Pfam" id="PF00593">
    <property type="entry name" value="TonB_dep_Rec_b-barrel"/>
    <property type="match status" value="1"/>
</dbReference>
<evidence type="ECO:0000313" key="15">
    <source>
        <dbReference type="Proteomes" id="UP000077552"/>
    </source>
</evidence>
<evidence type="ECO:0000256" key="5">
    <source>
        <dbReference type="ARBA" id="ARBA00022729"/>
    </source>
</evidence>
<evidence type="ECO:0000256" key="8">
    <source>
        <dbReference type="ARBA" id="ARBA00023170"/>
    </source>
</evidence>
<comment type="subcellular location">
    <subcellularLocation>
        <location evidence="1 10">Cell outer membrane</location>
        <topology evidence="1 10">Multi-pass membrane protein</topology>
    </subcellularLocation>
</comment>
<dbReference type="STRING" id="1385699.A7A78_07785"/>
<dbReference type="InterPro" id="IPR039426">
    <property type="entry name" value="TonB-dep_rcpt-like"/>
</dbReference>
<dbReference type="InterPro" id="IPR036942">
    <property type="entry name" value="Beta-barrel_TonB_sf"/>
</dbReference>
<dbReference type="Proteomes" id="UP000077552">
    <property type="component" value="Unassembled WGS sequence"/>
</dbReference>
<dbReference type="InterPro" id="IPR012910">
    <property type="entry name" value="Plug_dom"/>
</dbReference>
<keyword evidence="8 14" id="KW-0675">Receptor</keyword>
<dbReference type="OrthoDB" id="9764669at2"/>
<keyword evidence="4 10" id="KW-0812">Transmembrane</keyword>
<comment type="similarity">
    <text evidence="10 11">Belongs to the TonB-dependent receptor family.</text>
</comment>
<accession>A0A1A9L9T2</accession>
<feature type="domain" description="TonB-dependent receptor plug" evidence="13">
    <location>
        <begin position="114"/>
        <end position="220"/>
    </location>
</feature>
<dbReference type="InterPro" id="IPR010917">
    <property type="entry name" value="TonB_rcpt_CS"/>
</dbReference>
<dbReference type="PROSITE" id="PS01156">
    <property type="entry name" value="TONB_DEPENDENT_REC_2"/>
    <property type="match status" value="1"/>
</dbReference>
<keyword evidence="7 10" id="KW-0472">Membrane</keyword>
<dbReference type="GO" id="GO:0015344">
    <property type="term" value="F:siderophore uptake transmembrane transporter activity"/>
    <property type="evidence" value="ECO:0007669"/>
    <property type="project" value="TreeGrafter"/>
</dbReference>
<dbReference type="Gene3D" id="2.40.170.20">
    <property type="entry name" value="TonB-dependent receptor, beta-barrel domain"/>
    <property type="match status" value="1"/>
</dbReference>
<reference evidence="14 15" key="1">
    <citation type="submission" date="2016-05" db="EMBL/GenBank/DDBJ databases">
        <title>Genome sequencing of Vitellibacter soesokkakensis RSSK-12.</title>
        <authorList>
            <person name="Thevarajoo S."/>
            <person name="Selvaratnam C."/>
            <person name="Goh K.M."/>
            <person name="Chan K.-G."/>
            <person name="Chong C.S."/>
        </authorList>
    </citation>
    <scope>NUCLEOTIDE SEQUENCE [LARGE SCALE GENOMIC DNA]</scope>
    <source>
        <strain evidence="14 15">RSSK-12</strain>
    </source>
</reference>
<dbReference type="GO" id="GO:0009279">
    <property type="term" value="C:cell outer membrane"/>
    <property type="evidence" value="ECO:0007669"/>
    <property type="project" value="UniProtKB-SubCell"/>
</dbReference>
<dbReference type="SUPFAM" id="SSF56935">
    <property type="entry name" value="Porins"/>
    <property type="match status" value="1"/>
</dbReference>
<feature type="domain" description="TonB-dependent receptor-like beta-barrel" evidence="12">
    <location>
        <begin position="329"/>
        <end position="774"/>
    </location>
</feature>
<evidence type="ECO:0000256" key="4">
    <source>
        <dbReference type="ARBA" id="ARBA00022692"/>
    </source>
</evidence>
<keyword evidence="3 10" id="KW-1134">Transmembrane beta strand</keyword>
<evidence type="ECO:0000256" key="7">
    <source>
        <dbReference type="ARBA" id="ARBA00023136"/>
    </source>
</evidence>
<evidence type="ECO:0000256" key="9">
    <source>
        <dbReference type="ARBA" id="ARBA00023237"/>
    </source>
</evidence>
<keyword evidence="6 11" id="KW-0798">TonB box</keyword>
<dbReference type="EMBL" id="LXIE01000050">
    <property type="protein sequence ID" value="OAD90109.1"/>
    <property type="molecule type" value="Genomic_DNA"/>
</dbReference>
<evidence type="ECO:0000256" key="2">
    <source>
        <dbReference type="ARBA" id="ARBA00022448"/>
    </source>
</evidence>